<proteinExistence type="predicted"/>
<accession>A0A8S5NU76</accession>
<dbReference type="EMBL" id="BK015245">
    <property type="protein sequence ID" value="DAD97643.1"/>
    <property type="molecule type" value="Genomic_DNA"/>
</dbReference>
<reference evidence="1" key="1">
    <citation type="journal article" date="2021" name="Proc. Natl. Acad. Sci. U.S.A.">
        <title>A Catalog of Tens of Thousands of Viruses from Human Metagenomes Reveals Hidden Associations with Chronic Diseases.</title>
        <authorList>
            <person name="Tisza M.J."/>
            <person name="Buck C.B."/>
        </authorList>
    </citation>
    <scope>NUCLEOTIDE SEQUENCE</scope>
    <source>
        <strain evidence="1">Ct1TR2</strain>
    </source>
</reference>
<organism evidence="1">
    <name type="scientific">Siphoviridae sp. ct1TR2</name>
    <dbReference type="NCBI Taxonomy" id="2825309"/>
    <lineage>
        <taxon>Viruses</taxon>
        <taxon>Duplodnaviria</taxon>
        <taxon>Heunggongvirae</taxon>
        <taxon>Uroviricota</taxon>
        <taxon>Caudoviricetes</taxon>
    </lineage>
</organism>
<sequence>MRKIKQSRQVFMGVNPGLKNIPENTYGLLDVTADTVNNWRFLKFTPTNIKSHYLMFYNGYDKTWSEWAHFASTT</sequence>
<protein>
    <submittedName>
        <fullName evidence="1">Uncharacterized protein</fullName>
    </submittedName>
</protein>
<name>A0A8S5NU76_9CAUD</name>
<evidence type="ECO:0000313" key="1">
    <source>
        <dbReference type="EMBL" id="DAD97643.1"/>
    </source>
</evidence>